<dbReference type="InterPro" id="IPR050700">
    <property type="entry name" value="YIM1/Zinc_Alcohol_DH_Fams"/>
</dbReference>
<dbReference type="AlphaFoldDB" id="A0A182TZ18"/>
<name>A0A182TZ18_9DIPT</name>
<evidence type="ECO:0000313" key="2">
    <source>
        <dbReference type="Proteomes" id="UP000075902"/>
    </source>
</evidence>
<reference evidence="1" key="2">
    <citation type="submission" date="2020-05" db="UniProtKB">
        <authorList>
            <consortium name="EnsemblMetazoa"/>
        </authorList>
    </citation>
    <scope>IDENTIFICATION</scope>
    <source>
        <strain evidence="1">CM1001059</strain>
    </source>
</reference>
<evidence type="ECO:0000313" key="1">
    <source>
        <dbReference type="EnsemblMetazoa" id="AMEC010917-PA"/>
    </source>
</evidence>
<proteinExistence type="predicted"/>
<organism evidence="1 2">
    <name type="scientific">Anopheles melas</name>
    <dbReference type="NCBI Taxonomy" id="34690"/>
    <lineage>
        <taxon>Eukaryota</taxon>
        <taxon>Metazoa</taxon>
        <taxon>Ecdysozoa</taxon>
        <taxon>Arthropoda</taxon>
        <taxon>Hexapoda</taxon>
        <taxon>Insecta</taxon>
        <taxon>Pterygota</taxon>
        <taxon>Neoptera</taxon>
        <taxon>Endopterygota</taxon>
        <taxon>Diptera</taxon>
        <taxon>Nematocera</taxon>
        <taxon>Culicoidea</taxon>
        <taxon>Culicidae</taxon>
        <taxon>Anophelinae</taxon>
        <taxon>Anopheles</taxon>
    </lineage>
</organism>
<dbReference type="GO" id="GO:0005739">
    <property type="term" value="C:mitochondrion"/>
    <property type="evidence" value="ECO:0007669"/>
    <property type="project" value="TreeGrafter"/>
</dbReference>
<dbReference type="PANTHER" id="PTHR11695:SF294">
    <property type="entry name" value="RETICULON-4-INTERACTING PROTEIN 1, MITOCHONDRIAL"/>
    <property type="match status" value="1"/>
</dbReference>
<dbReference type="Pfam" id="PF13602">
    <property type="entry name" value="ADH_zinc_N_2"/>
    <property type="match status" value="1"/>
</dbReference>
<keyword evidence="2" id="KW-1185">Reference proteome</keyword>
<dbReference type="EnsemblMetazoa" id="AMEC010917-RA">
    <property type="protein sequence ID" value="AMEC010917-PA"/>
    <property type="gene ID" value="AMEC010917"/>
</dbReference>
<accession>A0A182TZ18</accession>
<dbReference type="Gene3D" id="3.40.50.720">
    <property type="entry name" value="NAD(P)-binding Rossmann-like Domain"/>
    <property type="match status" value="1"/>
</dbReference>
<dbReference type="Gene3D" id="3.90.180.10">
    <property type="entry name" value="Medium-chain alcohol dehydrogenases, catalytic domain"/>
    <property type="match status" value="1"/>
</dbReference>
<evidence type="ECO:0008006" key="3">
    <source>
        <dbReference type="Google" id="ProtNLM"/>
    </source>
</evidence>
<dbReference type="VEuPathDB" id="VectorBase:AMEC010917"/>
<protein>
    <recommendedName>
        <fullName evidence="3">Alcohol dehydrogenase-like C-terminal domain-containing protein</fullName>
    </recommendedName>
</protein>
<dbReference type="PANTHER" id="PTHR11695">
    <property type="entry name" value="ALCOHOL DEHYDROGENASE RELATED"/>
    <property type="match status" value="1"/>
</dbReference>
<sequence>KKNNHLNRRFDIVLDCAGKGTEYANEVPWLYDQYITFNSPVLKNIDADGFAAGMYQNALNLVRNNAAALSTRQGLVKWGYFVPAPQGIAYLQRLVEKGKLLPVVEKVFPYGSTPEAYERVAQKHLRGKVVIDFQ</sequence>
<dbReference type="STRING" id="34690.A0A182TZ18"/>
<reference evidence="2" key="1">
    <citation type="submission" date="2014-01" db="EMBL/GenBank/DDBJ databases">
        <title>The Genome Sequence of Anopheles melas CM1001059_A (V2).</title>
        <authorList>
            <consortium name="The Broad Institute Genomics Platform"/>
            <person name="Neafsey D.E."/>
            <person name="Besansky N."/>
            <person name="Howell P."/>
            <person name="Walton C."/>
            <person name="Young S.K."/>
            <person name="Zeng Q."/>
            <person name="Gargeya S."/>
            <person name="Fitzgerald M."/>
            <person name="Haas B."/>
            <person name="Abouelleil A."/>
            <person name="Allen A.W."/>
            <person name="Alvarado L."/>
            <person name="Arachchi H.M."/>
            <person name="Berlin A.M."/>
            <person name="Chapman S.B."/>
            <person name="Gainer-Dewar J."/>
            <person name="Goldberg J."/>
            <person name="Griggs A."/>
            <person name="Gujja S."/>
            <person name="Hansen M."/>
            <person name="Howarth C."/>
            <person name="Imamovic A."/>
            <person name="Ireland A."/>
            <person name="Larimer J."/>
            <person name="McCowan C."/>
            <person name="Murphy C."/>
            <person name="Pearson M."/>
            <person name="Poon T.W."/>
            <person name="Priest M."/>
            <person name="Roberts A."/>
            <person name="Saif S."/>
            <person name="Shea T."/>
            <person name="Sisk P."/>
            <person name="Sykes S."/>
            <person name="Wortman J."/>
            <person name="Nusbaum C."/>
            <person name="Birren B."/>
        </authorList>
    </citation>
    <scope>NUCLEOTIDE SEQUENCE [LARGE SCALE GENOMIC DNA]</scope>
    <source>
        <strain evidence="2">CM1001059</strain>
    </source>
</reference>
<dbReference type="Proteomes" id="UP000075902">
    <property type="component" value="Unassembled WGS sequence"/>
</dbReference>